<sequence>LKFDEIEISPYYFQIDISKFDLLFLLTDYQNHLKVAIEYNTQIFANDTVSLWANYYMEFMTQVANTPEQLIKDLKLISPTQEKKLISEIRSFRQPYPSDKTVVRLFEDQVKKTPDAVAVRYKGRDFTYQQINNMANQLAHYILNHFPSSKPLIGLLMNKSHLLIVAILGIIKSGKGYLALDPKYPTQRIAFILQDTQTELVITDGEMKKNLPVERVKILPLDEKWPEIENQDEHNPGLTISPEDIIYTMFTSGSTGIPKGVVVPHKAVIRLVFNQNYADFGPEEHIGFLSSIAFDASTFEIWGALLHGARLSIFPHLKPSLSEIARFIIEEEISLQFITTGLFHLLIDEQLDSLVTIKQLLAGGDVLSPVHLKKLFQKMPKGHYFIPVYGPTENTTYTTALKMADLSKMTSTVPIGIPIHNSEVYILDPFLNLVPPGVPGELYAAGDGLAIGYLNRPDLTAERFLPNPFSDKPGDRMYSTGDLVRQRADGIIEFIRRIDQQVKIRGFRVELGEIEHAIKK</sequence>
<name>A0A7V5H4A7_CALAY</name>
<evidence type="ECO:0000259" key="3">
    <source>
        <dbReference type="Pfam" id="PF00501"/>
    </source>
</evidence>
<dbReference type="Gene3D" id="3.40.50.980">
    <property type="match status" value="2"/>
</dbReference>
<dbReference type="NCBIfam" id="TIGR01733">
    <property type="entry name" value="AA-adenyl-dom"/>
    <property type="match status" value="1"/>
</dbReference>
<organism evidence="5">
    <name type="scientific">Caldithrix abyssi</name>
    <dbReference type="NCBI Taxonomy" id="187145"/>
    <lineage>
        <taxon>Bacteria</taxon>
        <taxon>Pseudomonadati</taxon>
        <taxon>Calditrichota</taxon>
        <taxon>Calditrichia</taxon>
        <taxon>Calditrichales</taxon>
        <taxon>Calditrichaceae</taxon>
        <taxon>Caldithrix</taxon>
    </lineage>
</organism>
<proteinExistence type="predicted"/>
<evidence type="ECO:0000259" key="4">
    <source>
        <dbReference type="Pfam" id="PF00668"/>
    </source>
</evidence>
<keyword evidence="2" id="KW-0597">Phosphoprotein</keyword>
<feature type="domain" description="AMP-dependent synthetase/ligase" evidence="3">
    <location>
        <begin position="106"/>
        <end position="454"/>
    </location>
</feature>
<dbReference type="GO" id="GO:0044550">
    <property type="term" value="P:secondary metabolite biosynthetic process"/>
    <property type="evidence" value="ECO:0007669"/>
    <property type="project" value="TreeGrafter"/>
</dbReference>
<reference evidence="5" key="1">
    <citation type="journal article" date="2020" name="mSystems">
        <title>Genome- and Community-Level Interaction Insights into Carbon Utilization and Element Cycling Functions of Hydrothermarchaeota in Hydrothermal Sediment.</title>
        <authorList>
            <person name="Zhou Z."/>
            <person name="Liu Y."/>
            <person name="Xu W."/>
            <person name="Pan J."/>
            <person name="Luo Z.H."/>
            <person name="Li M."/>
        </authorList>
    </citation>
    <scope>NUCLEOTIDE SEQUENCE [LARGE SCALE GENOMIC DNA]</scope>
    <source>
        <strain evidence="5">HyVt-76</strain>
    </source>
</reference>
<evidence type="ECO:0000256" key="1">
    <source>
        <dbReference type="ARBA" id="ARBA00022450"/>
    </source>
</evidence>
<comment type="caution">
    <text evidence="5">The sequence shown here is derived from an EMBL/GenBank/DDBJ whole genome shotgun (WGS) entry which is preliminary data.</text>
</comment>
<dbReference type="Proteomes" id="UP000886111">
    <property type="component" value="Unassembled WGS sequence"/>
</dbReference>
<dbReference type="GO" id="GO:0003824">
    <property type="term" value="F:catalytic activity"/>
    <property type="evidence" value="ECO:0007669"/>
    <property type="project" value="InterPro"/>
</dbReference>
<keyword evidence="1" id="KW-0596">Phosphopantetheine</keyword>
<dbReference type="PANTHER" id="PTHR45527">
    <property type="entry name" value="NONRIBOSOMAL PEPTIDE SYNTHETASE"/>
    <property type="match status" value="1"/>
</dbReference>
<accession>A0A7V5H4A7</accession>
<gene>
    <name evidence="5" type="ORF">ENL21_00320</name>
</gene>
<dbReference type="Pfam" id="PF00668">
    <property type="entry name" value="Condensation"/>
    <property type="match status" value="1"/>
</dbReference>
<dbReference type="GO" id="GO:0031177">
    <property type="term" value="F:phosphopantetheine binding"/>
    <property type="evidence" value="ECO:0007669"/>
    <property type="project" value="TreeGrafter"/>
</dbReference>
<dbReference type="Gene3D" id="2.30.38.10">
    <property type="entry name" value="Luciferase, Domain 3"/>
    <property type="match status" value="1"/>
</dbReference>
<feature type="non-terminal residue" evidence="5">
    <location>
        <position position="1"/>
    </location>
</feature>
<feature type="non-terminal residue" evidence="5">
    <location>
        <position position="520"/>
    </location>
</feature>
<dbReference type="Gene3D" id="3.30.300.30">
    <property type="match status" value="1"/>
</dbReference>
<dbReference type="PANTHER" id="PTHR45527:SF1">
    <property type="entry name" value="FATTY ACID SYNTHASE"/>
    <property type="match status" value="1"/>
</dbReference>
<dbReference type="EMBL" id="DRTD01000024">
    <property type="protein sequence ID" value="HHE54198.1"/>
    <property type="molecule type" value="Genomic_DNA"/>
</dbReference>
<dbReference type="SUPFAM" id="SSF52777">
    <property type="entry name" value="CoA-dependent acyltransferases"/>
    <property type="match status" value="1"/>
</dbReference>
<evidence type="ECO:0000256" key="2">
    <source>
        <dbReference type="ARBA" id="ARBA00022553"/>
    </source>
</evidence>
<dbReference type="InterPro" id="IPR001242">
    <property type="entry name" value="Condensation_dom"/>
</dbReference>
<evidence type="ECO:0000313" key="5">
    <source>
        <dbReference type="EMBL" id="HHE54198.1"/>
    </source>
</evidence>
<dbReference type="FunFam" id="3.40.50.980:FF:000001">
    <property type="entry name" value="Non-ribosomal peptide synthetase"/>
    <property type="match status" value="1"/>
</dbReference>
<dbReference type="GO" id="GO:0005829">
    <property type="term" value="C:cytosol"/>
    <property type="evidence" value="ECO:0007669"/>
    <property type="project" value="TreeGrafter"/>
</dbReference>
<dbReference type="AlphaFoldDB" id="A0A7V5H4A7"/>
<dbReference type="CDD" id="cd12117">
    <property type="entry name" value="A_NRPS_Srf_like"/>
    <property type="match status" value="1"/>
</dbReference>
<dbReference type="GO" id="GO:0043041">
    <property type="term" value="P:amino acid activation for nonribosomal peptide biosynthetic process"/>
    <property type="evidence" value="ECO:0007669"/>
    <property type="project" value="TreeGrafter"/>
</dbReference>
<dbReference type="SUPFAM" id="SSF56801">
    <property type="entry name" value="Acetyl-CoA synthetase-like"/>
    <property type="match status" value="1"/>
</dbReference>
<dbReference type="InterPro" id="IPR045851">
    <property type="entry name" value="AMP-bd_C_sf"/>
</dbReference>
<dbReference type="Pfam" id="PF00501">
    <property type="entry name" value="AMP-binding"/>
    <property type="match status" value="1"/>
</dbReference>
<dbReference type="InterPro" id="IPR010071">
    <property type="entry name" value="AA_adenyl_dom"/>
</dbReference>
<protein>
    <submittedName>
        <fullName evidence="5">Amino acid adenylation domain-containing protein</fullName>
    </submittedName>
</protein>
<dbReference type="Gene3D" id="3.30.559.30">
    <property type="entry name" value="Nonribosomal peptide synthetase, condensation domain"/>
    <property type="match status" value="1"/>
</dbReference>
<dbReference type="InterPro" id="IPR000873">
    <property type="entry name" value="AMP-dep_synth/lig_dom"/>
</dbReference>
<dbReference type="FunFam" id="2.30.38.10:FF:000001">
    <property type="entry name" value="Non-ribosomal peptide synthetase PvdI"/>
    <property type="match status" value="1"/>
</dbReference>
<feature type="domain" description="Condensation" evidence="4">
    <location>
        <begin position="6"/>
        <end position="85"/>
    </location>
</feature>